<protein>
    <recommendedName>
        <fullName evidence="8">Calmodulin</fullName>
    </recommendedName>
</protein>
<dbReference type="OrthoDB" id="418675at2759"/>
<dbReference type="InterPro" id="IPR011992">
    <property type="entry name" value="EF-hand-dom_pair"/>
</dbReference>
<dbReference type="Pfam" id="PF13202">
    <property type="entry name" value="EF-hand_5"/>
    <property type="match status" value="1"/>
</dbReference>
<dbReference type="PROSITE" id="PS50089">
    <property type="entry name" value="ZF_RING_2"/>
    <property type="match status" value="1"/>
</dbReference>
<evidence type="ECO:0000259" key="4">
    <source>
        <dbReference type="PROSITE" id="PS50089"/>
    </source>
</evidence>
<dbReference type="AlphaFoldDB" id="A0A0G4GZQ2"/>
<dbReference type="InParanoid" id="A0A0G4GZQ2"/>
<evidence type="ECO:0000259" key="5">
    <source>
        <dbReference type="PROSITE" id="PS50222"/>
    </source>
</evidence>
<feature type="domain" description="RING-type" evidence="4">
    <location>
        <begin position="120"/>
        <end position="167"/>
    </location>
</feature>
<feature type="domain" description="EF-hand" evidence="5">
    <location>
        <begin position="178"/>
        <end position="213"/>
    </location>
</feature>
<dbReference type="GO" id="GO:0008270">
    <property type="term" value="F:zinc ion binding"/>
    <property type="evidence" value="ECO:0007669"/>
    <property type="project" value="UniProtKB-KW"/>
</dbReference>
<dbReference type="VEuPathDB" id="CryptoDB:Vbra_19203"/>
<keyword evidence="2" id="KW-0863">Zinc-finger</keyword>
<feature type="compositionally biased region" description="Polar residues" evidence="3">
    <location>
        <begin position="24"/>
        <end position="33"/>
    </location>
</feature>
<evidence type="ECO:0000256" key="1">
    <source>
        <dbReference type="ARBA" id="ARBA00022837"/>
    </source>
</evidence>
<feature type="region of interest" description="Disordered" evidence="3">
    <location>
        <begin position="1"/>
        <end position="111"/>
    </location>
</feature>
<sequence>MGNSDSSPTAEVQAVPTESLPRSFGSSTRSSEIQESHPAMWHPPTHRRLSQMHHNQPPPPPYDEGSSPVGGMAPPAFNPEAMPPSGQPGLLAPPTGPSRGAMSVSSNRSNRDANAEYAECPICYNELYKEELSVLTRRGKRVCTHFYHTRCSIDFLNSGIRQCPVCRADFDALQPVPDVGRDPRGWFRLVDLNGDGHLDQKEVVEVLKAALPIDWKVLEHKLPEFWGRWDRDGNGTIEMNEMMDPQNGLVAYVRRTLPHRGEARPPDLKTHRLDWFRYWDEDNNGTLEQEEVVRALVKTFRMHKDIQRVYNCRNLVMALWDDFDADGNGHIEAREFCRAGDGLADTIIANLELR</sequence>
<dbReference type="CDD" id="cd16448">
    <property type="entry name" value="RING-H2"/>
    <property type="match status" value="1"/>
</dbReference>
<dbReference type="Gene3D" id="1.10.238.10">
    <property type="entry name" value="EF-hand"/>
    <property type="match status" value="2"/>
</dbReference>
<dbReference type="GO" id="GO:0005509">
    <property type="term" value="F:calcium ion binding"/>
    <property type="evidence" value="ECO:0007669"/>
    <property type="project" value="InterPro"/>
</dbReference>
<dbReference type="Gene3D" id="3.30.40.10">
    <property type="entry name" value="Zinc/RING finger domain, C3HC4 (zinc finger)"/>
    <property type="match status" value="1"/>
</dbReference>
<dbReference type="STRING" id="1169540.A0A0G4GZQ2"/>
<keyword evidence="2" id="KW-0862">Zinc</keyword>
<gene>
    <name evidence="6" type="ORF">Vbra_19203</name>
</gene>
<keyword evidence="7" id="KW-1185">Reference proteome</keyword>
<dbReference type="InterPro" id="IPR002048">
    <property type="entry name" value="EF_hand_dom"/>
</dbReference>
<evidence type="ECO:0000313" key="7">
    <source>
        <dbReference type="Proteomes" id="UP000041254"/>
    </source>
</evidence>
<dbReference type="CDD" id="cd00051">
    <property type="entry name" value="EFh"/>
    <property type="match status" value="1"/>
</dbReference>
<dbReference type="Proteomes" id="UP000041254">
    <property type="component" value="Unassembled WGS sequence"/>
</dbReference>
<dbReference type="InterPro" id="IPR013083">
    <property type="entry name" value="Znf_RING/FYVE/PHD"/>
</dbReference>
<dbReference type="EMBL" id="CDMY01000897">
    <property type="protein sequence ID" value="CEM36654.1"/>
    <property type="molecule type" value="Genomic_DNA"/>
</dbReference>
<dbReference type="SMART" id="SM00054">
    <property type="entry name" value="EFh"/>
    <property type="match status" value="4"/>
</dbReference>
<evidence type="ECO:0000313" key="6">
    <source>
        <dbReference type="EMBL" id="CEM36654.1"/>
    </source>
</evidence>
<dbReference type="PROSITE" id="PS50222">
    <property type="entry name" value="EF_HAND_2"/>
    <property type="match status" value="2"/>
</dbReference>
<evidence type="ECO:0000256" key="3">
    <source>
        <dbReference type="SAM" id="MobiDB-lite"/>
    </source>
</evidence>
<reference evidence="6 7" key="1">
    <citation type="submission" date="2014-11" db="EMBL/GenBank/DDBJ databases">
        <authorList>
            <person name="Zhu J."/>
            <person name="Qi W."/>
            <person name="Song R."/>
        </authorList>
    </citation>
    <scope>NUCLEOTIDE SEQUENCE [LARGE SCALE GENOMIC DNA]</scope>
</reference>
<keyword evidence="1" id="KW-0106">Calcium</keyword>
<evidence type="ECO:0000256" key="2">
    <source>
        <dbReference type="PROSITE-ProRule" id="PRU00175"/>
    </source>
</evidence>
<dbReference type="SUPFAM" id="SSF57850">
    <property type="entry name" value="RING/U-box"/>
    <property type="match status" value="1"/>
</dbReference>
<dbReference type="SUPFAM" id="SSF47473">
    <property type="entry name" value="EF-hand"/>
    <property type="match status" value="1"/>
</dbReference>
<proteinExistence type="predicted"/>
<dbReference type="InterPro" id="IPR018247">
    <property type="entry name" value="EF_Hand_1_Ca_BS"/>
</dbReference>
<dbReference type="Pfam" id="PF13639">
    <property type="entry name" value="zf-RING_2"/>
    <property type="match status" value="1"/>
</dbReference>
<keyword evidence="2" id="KW-0479">Metal-binding</keyword>
<evidence type="ECO:0008006" key="8">
    <source>
        <dbReference type="Google" id="ProtNLM"/>
    </source>
</evidence>
<organism evidence="6 7">
    <name type="scientific">Vitrella brassicaformis (strain CCMP3155)</name>
    <dbReference type="NCBI Taxonomy" id="1169540"/>
    <lineage>
        <taxon>Eukaryota</taxon>
        <taxon>Sar</taxon>
        <taxon>Alveolata</taxon>
        <taxon>Colpodellida</taxon>
        <taxon>Vitrellaceae</taxon>
        <taxon>Vitrella</taxon>
    </lineage>
</organism>
<dbReference type="OMA" id="LCKERTA"/>
<accession>A0A0G4GZQ2</accession>
<dbReference type="InterPro" id="IPR001841">
    <property type="entry name" value="Znf_RING"/>
</dbReference>
<feature type="compositionally biased region" description="Polar residues" evidence="3">
    <location>
        <begin position="1"/>
        <end position="10"/>
    </location>
</feature>
<dbReference type="PROSITE" id="PS00018">
    <property type="entry name" value="EF_HAND_1"/>
    <property type="match status" value="4"/>
</dbReference>
<name>A0A0G4GZQ2_VITBC</name>
<feature type="domain" description="EF-hand" evidence="5">
    <location>
        <begin position="311"/>
        <end position="346"/>
    </location>
</feature>